<evidence type="ECO:0000256" key="1">
    <source>
        <dbReference type="ARBA" id="ARBA00000757"/>
    </source>
</evidence>
<dbReference type="EC" id="5.3.1.8" evidence="3"/>
<dbReference type="SUPFAM" id="SSF51182">
    <property type="entry name" value="RmlC-like cupins"/>
    <property type="match status" value="1"/>
</dbReference>
<evidence type="ECO:0000256" key="6">
    <source>
        <dbReference type="ARBA" id="ARBA00023235"/>
    </source>
</evidence>
<dbReference type="InterPro" id="IPR051804">
    <property type="entry name" value="Carb_Metab_Reg_Kinase/Isom"/>
</dbReference>
<dbReference type="GO" id="GO:0005975">
    <property type="term" value="P:carbohydrate metabolic process"/>
    <property type="evidence" value="ECO:0007669"/>
    <property type="project" value="InterPro"/>
</dbReference>
<sequence length="342" mass="38405">MERIPKIVFVSPIYKEKIWGGRKLESEFGRSIPEGPIGESWEVSVYGNDISPIQNPEFLNLPLTELIQKAPNEVLGKSFANVGLPLLVKVIDAKEKLSVQVHPNDDYANKHDPQSKGKKECWYVLSADPGAELVVGFDIHTNRNEYESLVKQNLGESVLKRWPVKVGDVFLLNPGTIHAIGGGVVLLEVQQSSDSTYRVYDYGRIGDDGKPRQLHLEKALSVLNFEKSKGEEKLEKQLIGYHPFPRYLFTSNDKFRLESWEFDQAQNFTLTSLCEPNCFGIFFTVSGSIYFPELQRNVGTGETFFVTATGFAETVNAYAAPGTKLAFMSAGTDMVKYQSFHY</sequence>
<evidence type="ECO:0000256" key="8">
    <source>
        <dbReference type="PIRSR" id="PIRSR036894-2"/>
    </source>
</evidence>
<name>A0A4V3JQ16_9LEPT</name>
<keyword evidence="11" id="KW-1185">Reference proteome</keyword>
<gene>
    <name evidence="10" type="primary">manA</name>
    <name evidence="10" type="ORF">EHQ59_11385</name>
</gene>
<comment type="similarity">
    <text evidence="2">Belongs to the mannose-6-phosphate isomerase type 1 family.</text>
</comment>
<comment type="caution">
    <text evidence="10">The sequence shown here is derived from an EMBL/GenBank/DDBJ whole genome shotgun (WGS) entry which is preliminary data.</text>
</comment>
<evidence type="ECO:0000256" key="2">
    <source>
        <dbReference type="ARBA" id="ARBA00010772"/>
    </source>
</evidence>
<evidence type="ECO:0000256" key="5">
    <source>
        <dbReference type="ARBA" id="ARBA00022833"/>
    </source>
</evidence>
<dbReference type="EMBL" id="RQGG01000032">
    <property type="protein sequence ID" value="TGL51490.1"/>
    <property type="molecule type" value="Genomic_DNA"/>
</dbReference>
<keyword evidence="5 7" id="KW-0862">Zinc</keyword>
<dbReference type="InterPro" id="IPR014710">
    <property type="entry name" value="RmlC-like_jellyroll"/>
</dbReference>
<comment type="cofactor">
    <cofactor evidence="7">
        <name>Zn(2+)</name>
        <dbReference type="ChEBI" id="CHEBI:29105"/>
    </cofactor>
    <text evidence="7">Binds 1 zinc ion per subunit.</text>
</comment>
<dbReference type="Gene3D" id="2.60.120.10">
    <property type="entry name" value="Jelly Rolls"/>
    <property type="match status" value="1"/>
</dbReference>
<dbReference type="CDD" id="cd07010">
    <property type="entry name" value="cupin_PMI_type_I_N_bac"/>
    <property type="match status" value="1"/>
</dbReference>
<dbReference type="Proteomes" id="UP000297609">
    <property type="component" value="Unassembled WGS sequence"/>
</dbReference>
<protein>
    <recommendedName>
        <fullName evidence="3">mannose-6-phosphate isomerase</fullName>
        <ecNumber evidence="3">5.3.1.8</ecNumber>
    </recommendedName>
</protein>
<feature type="binding site" evidence="7">
    <location>
        <position position="178"/>
    </location>
    <ligand>
        <name>Zn(2+)</name>
        <dbReference type="ChEBI" id="CHEBI:29105"/>
    </ligand>
</feature>
<evidence type="ECO:0000313" key="11">
    <source>
        <dbReference type="Proteomes" id="UP000297609"/>
    </source>
</evidence>
<dbReference type="RefSeq" id="WP_135619771.1">
    <property type="nucleotide sequence ID" value="NZ_RQGG01000032.1"/>
</dbReference>
<dbReference type="GO" id="GO:0008270">
    <property type="term" value="F:zinc ion binding"/>
    <property type="evidence" value="ECO:0007669"/>
    <property type="project" value="InterPro"/>
</dbReference>
<dbReference type="InterPro" id="IPR001250">
    <property type="entry name" value="Man6P_Isoase-1"/>
</dbReference>
<organism evidence="10 11">
    <name type="scientific">Leptospira kemamanensis</name>
    <dbReference type="NCBI Taxonomy" id="2484942"/>
    <lineage>
        <taxon>Bacteria</taxon>
        <taxon>Pseudomonadati</taxon>
        <taxon>Spirochaetota</taxon>
        <taxon>Spirochaetia</taxon>
        <taxon>Leptospirales</taxon>
        <taxon>Leptospiraceae</taxon>
        <taxon>Leptospira</taxon>
    </lineage>
</organism>
<feature type="binding site" evidence="7">
    <location>
        <position position="120"/>
    </location>
    <ligand>
        <name>Zn(2+)</name>
        <dbReference type="ChEBI" id="CHEBI:29105"/>
    </ligand>
</feature>
<dbReference type="NCBIfam" id="TIGR00218">
    <property type="entry name" value="manA"/>
    <property type="match status" value="1"/>
</dbReference>
<feature type="active site" evidence="8">
    <location>
        <position position="198"/>
    </location>
</feature>
<dbReference type="InterPro" id="IPR046457">
    <property type="entry name" value="PMI_typeI_cat"/>
</dbReference>
<dbReference type="InterPro" id="IPR014628">
    <property type="entry name" value="Man6P_isomerase_Firm_short"/>
</dbReference>
<dbReference type="PIRSF" id="PIRSF036894">
    <property type="entry name" value="PMI_Firm_short"/>
    <property type="match status" value="1"/>
</dbReference>
<dbReference type="AlphaFoldDB" id="A0A4V3JQ16"/>
<evidence type="ECO:0000313" key="10">
    <source>
        <dbReference type="EMBL" id="TGL51490.1"/>
    </source>
</evidence>
<dbReference type="InterPro" id="IPR011051">
    <property type="entry name" value="RmlC_Cupin_sf"/>
</dbReference>
<proteinExistence type="inferred from homology"/>
<evidence type="ECO:0000256" key="7">
    <source>
        <dbReference type="PIRSR" id="PIRSR036894-1"/>
    </source>
</evidence>
<dbReference type="Pfam" id="PF20511">
    <property type="entry name" value="PMI_typeI_cat"/>
    <property type="match status" value="1"/>
</dbReference>
<feature type="binding site" evidence="7">
    <location>
        <position position="102"/>
    </location>
    <ligand>
        <name>Zn(2+)</name>
        <dbReference type="ChEBI" id="CHEBI:29105"/>
    </ligand>
</feature>
<dbReference type="PANTHER" id="PTHR42742:SF3">
    <property type="entry name" value="FRUCTOKINASE"/>
    <property type="match status" value="1"/>
</dbReference>
<dbReference type="PANTHER" id="PTHR42742">
    <property type="entry name" value="TRANSCRIPTIONAL REPRESSOR MPRA"/>
    <property type="match status" value="1"/>
</dbReference>
<evidence type="ECO:0000259" key="9">
    <source>
        <dbReference type="Pfam" id="PF20511"/>
    </source>
</evidence>
<evidence type="ECO:0000256" key="4">
    <source>
        <dbReference type="ARBA" id="ARBA00022723"/>
    </source>
</evidence>
<dbReference type="OrthoDB" id="9808275at2"/>
<dbReference type="GO" id="GO:0004476">
    <property type="term" value="F:mannose-6-phosphate isomerase activity"/>
    <property type="evidence" value="ECO:0007669"/>
    <property type="project" value="UniProtKB-EC"/>
</dbReference>
<feature type="domain" description="Phosphomannose isomerase type I catalytic" evidence="9">
    <location>
        <begin position="10"/>
        <end position="110"/>
    </location>
</feature>
<accession>A0A4V3JQ16</accession>
<reference evidence="10" key="1">
    <citation type="journal article" date="2019" name="PLoS Negl. Trop. Dis.">
        <title>Revisiting the worldwide diversity of Leptospira species in the environment.</title>
        <authorList>
            <person name="Vincent A.T."/>
            <person name="Schiettekatte O."/>
            <person name="Bourhy P."/>
            <person name="Veyrier F.J."/>
            <person name="Picardeau M."/>
        </authorList>
    </citation>
    <scope>NUCLEOTIDE SEQUENCE [LARGE SCALE GENOMIC DNA]</scope>
    <source>
        <strain evidence="10">201702454</strain>
    </source>
</reference>
<keyword evidence="4 7" id="KW-0479">Metal-binding</keyword>
<evidence type="ECO:0000256" key="3">
    <source>
        <dbReference type="ARBA" id="ARBA00011956"/>
    </source>
</evidence>
<comment type="catalytic activity">
    <reaction evidence="1">
        <text>D-mannose 6-phosphate = D-fructose 6-phosphate</text>
        <dbReference type="Rhea" id="RHEA:12356"/>
        <dbReference type="ChEBI" id="CHEBI:58735"/>
        <dbReference type="ChEBI" id="CHEBI:61527"/>
        <dbReference type="EC" id="5.3.1.8"/>
    </reaction>
</comment>
<keyword evidence="6 10" id="KW-0413">Isomerase</keyword>